<gene>
    <name evidence="1" type="ORF">C7B43_10855</name>
</gene>
<organism evidence="1 2">
    <name type="scientific">Sulfobacillus benefaciens</name>
    <dbReference type="NCBI Taxonomy" id="453960"/>
    <lineage>
        <taxon>Bacteria</taxon>
        <taxon>Bacillati</taxon>
        <taxon>Bacillota</taxon>
        <taxon>Clostridia</taxon>
        <taxon>Eubacteriales</taxon>
        <taxon>Clostridiales Family XVII. Incertae Sedis</taxon>
        <taxon>Sulfobacillus</taxon>
    </lineage>
</organism>
<dbReference type="InterPro" id="IPR043502">
    <property type="entry name" value="DNA/RNA_pol_sf"/>
</dbReference>
<dbReference type="EMBL" id="PXYT01000023">
    <property type="protein sequence ID" value="PSR27881.1"/>
    <property type="molecule type" value="Genomic_DNA"/>
</dbReference>
<accession>A0A2T2X066</accession>
<name>A0A2T2X066_9FIRM</name>
<dbReference type="AlphaFoldDB" id="A0A2T2X066"/>
<dbReference type="SUPFAM" id="SSF56672">
    <property type="entry name" value="DNA/RNA polymerases"/>
    <property type="match status" value="1"/>
</dbReference>
<comment type="caution">
    <text evidence="1">The sequence shown here is derived from an EMBL/GenBank/DDBJ whole genome shotgun (WGS) entry which is preliminary data.</text>
</comment>
<protein>
    <recommendedName>
        <fullName evidence="3">UmuC domain-containing protein</fullName>
    </recommendedName>
</protein>
<reference evidence="1 2" key="1">
    <citation type="journal article" date="2014" name="BMC Genomics">
        <title>Comparison of environmental and isolate Sulfobacillus genomes reveals diverse carbon, sulfur, nitrogen, and hydrogen metabolisms.</title>
        <authorList>
            <person name="Justice N.B."/>
            <person name="Norman A."/>
            <person name="Brown C.T."/>
            <person name="Singh A."/>
            <person name="Thomas B.C."/>
            <person name="Banfield J.F."/>
        </authorList>
    </citation>
    <scope>NUCLEOTIDE SEQUENCE [LARGE SCALE GENOMIC DNA]</scope>
    <source>
        <strain evidence="1">AMDSBA1</strain>
    </source>
</reference>
<proteinExistence type="predicted"/>
<sequence length="378" mass="45393">MIIHWHLGHIARSGRLIQEPYIVVKDHMVFDTDSQGWDLGIRSGMAVKEIKWHYPQAQWIPWRSQDYQETFNRLSVWLEQHTLSYWLEEVGKGYWQQLDMDCDEWRQVIKEFIPQRALRIQMGISENSLLSRWISVYGDRYPEWTERWQDNAQIAYVLPRKNTNKMWEELPLTWLSHLPVRTVQEWKKRGWERVGDVPHFRQIVEDQQKQSSWMLHKSGEPICVKRSFEEPLQQGFYDLVRFLATEIGEVLQKNQQGSRYLRIIWQNDKDTVVYERKWPLPTRSIRQVVTRFLSLILTIPSVDLVQLTLEAHQPEILTMDQLMWWGSPLARPSDMVSGLSTISRRAQLLQYWDPWRRQTDWKTQRSEQPQASQRILGQ</sequence>
<dbReference type="Proteomes" id="UP000242699">
    <property type="component" value="Unassembled WGS sequence"/>
</dbReference>
<evidence type="ECO:0008006" key="3">
    <source>
        <dbReference type="Google" id="ProtNLM"/>
    </source>
</evidence>
<evidence type="ECO:0000313" key="2">
    <source>
        <dbReference type="Proteomes" id="UP000242699"/>
    </source>
</evidence>
<evidence type="ECO:0000313" key="1">
    <source>
        <dbReference type="EMBL" id="PSR27881.1"/>
    </source>
</evidence>